<feature type="region of interest" description="Disordered" evidence="1">
    <location>
        <begin position="62"/>
        <end position="86"/>
    </location>
</feature>
<gene>
    <name evidence="2" type="ORF">Kpho01_36700</name>
</gene>
<dbReference type="Proteomes" id="UP001165143">
    <property type="component" value="Unassembled WGS sequence"/>
</dbReference>
<dbReference type="RefSeq" id="WP_033250648.1">
    <property type="nucleotide sequence ID" value="NZ_BSRX01000020.1"/>
</dbReference>
<evidence type="ECO:0000313" key="3">
    <source>
        <dbReference type="Proteomes" id="UP001165143"/>
    </source>
</evidence>
<sequence length="156" mass="16221">MIGAVALELNAAVLEHARLCETAPDDAAGVVQAAERIRRLVVAYGEAVSAGSGWGNPLAGVVPAAPGDGAPGEDPRDLGTENEPDGPTWFSIVENHALHVHDADAVIALARQRTGTEPGGLEEALIALCGQDGWRPEQYPGGIVELDRRSNDVCRG</sequence>
<dbReference type="EMBL" id="BSRX01000020">
    <property type="protein sequence ID" value="GLW55659.1"/>
    <property type="molecule type" value="Genomic_DNA"/>
</dbReference>
<proteinExistence type="predicted"/>
<comment type="caution">
    <text evidence="2">The sequence shown here is derived from an EMBL/GenBank/DDBJ whole genome shotgun (WGS) entry which is preliminary data.</text>
</comment>
<protein>
    <submittedName>
        <fullName evidence="2">Uncharacterized protein</fullName>
    </submittedName>
</protein>
<reference evidence="2" key="1">
    <citation type="submission" date="2023-02" db="EMBL/GenBank/DDBJ databases">
        <title>Kitasatospora phosalacinea NBRC 14362.</title>
        <authorList>
            <person name="Ichikawa N."/>
            <person name="Sato H."/>
            <person name="Tonouchi N."/>
        </authorList>
    </citation>
    <scope>NUCLEOTIDE SEQUENCE</scope>
    <source>
        <strain evidence="2">NBRC 14362</strain>
    </source>
</reference>
<dbReference type="AlphaFoldDB" id="A0A9W6PGI8"/>
<evidence type="ECO:0000256" key="1">
    <source>
        <dbReference type="SAM" id="MobiDB-lite"/>
    </source>
</evidence>
<name>A0A9W6PGI8_9ACTN</name>
<accession>A0A9W6PGI8</accession>
<dbReference type="OrthoDB" id="4350993at2"/>
<evidence type="ECO:0000313" key="2">
    <source>
        <dbReference type="EMBL" id="GLW55659.1"/>
    </source>
</evidence>
<organism evidence="2 3">
    <name type="scientific">Kitasatospora phosalacinea</name>
    <dbReference type="NCBI Taxonomy" id="2065"/>
    <lineage>
        <taxon>Bacteria</taxon>
        <taxon>Bacillati</taxon>
        <taxon>Actinomycetota</taxon>
        <taxon>Actinomycetes</taxon>
        <taxon>Kitasatosporales</taxon>
        <taxon>Streptomycetaceae</taxon>
        <taxon>Kitasatospora</taxon>
    </lineage>
</organism>